<dbReference type="CDD" id="cd06139">
    <property type="entry name" value="DNA_polA_I_Ecoli_like_exo"/>
    <property type="match status" value="1"/>
</dbReference>
<evidence type="ECO:0000256" key="2">
    <source>
        <dbReference type="ARBA" id="ARBA00023109"/>
    </source>
</evidence>
<dbReference type="GO" id="GO:0003887">
    <property type="term" value="F:DNA-directed DNA polymerase activity"/>
    <property type="evidence" value="ECO:0007669"/>
    <property type="project" value="InterPro"/>
</dbReference>
<reference evidence="4" key="1">
    <citation type="journal article" date="2021" name="Proc. Natl. Acad. Sci. U.S.A.">
        <title>A Catalog of Tens of Thousands of Viruses from Human Metagenomes Reveals Hidden Associations with Chronic Diseases.</title>
        <authorList>
            <person name="Tisza M.J."/>
            <person name="Buck C.B."/>
        </authorList>
    </citation>
    <scope>NUCLEOTIDE SEQUENCE</scope>
    <source>
        <strain evidence="4">CtPxx43</strain>
    </source>
</reference>
<dbReference type="InterPro" id="IPR012337">
    <property type="entry name" value="RNaseH-like_sf"/>
</dbReference>
<dbReference type="GO" id="GO:0008408">
    <property type="term" value="F:3'-5' exonuclease activity"/>
    <property type="evidence" value="ECO:0007669"/>
    <property type="project" value="InterPro"/>
</dbReference>
<dbReference type="PANTHER" id="PTHR10133:SF27">
    <property type="entry name" value="DNA POLYMERASE NU"/>
    <property type="match status" value="1"/>
</dbReference>
<dbReference type="Pfam" id="PF01612">
    <property type="entry name" value="DNA_pol_A_exo1"/>
    <property type="match status" value="1"/>
</dbReference>
<dbReference type="SMART" id="SM00482">
    <property type="entry name" value="POLAc"/>
    <property type="match status" value="1"/>
</dbReference>
<dbReference type="PRINTS" id="PR00868">
    <property type="entry name" value="DNAPOLI"/>
</dbReference>
<proteinExistence type="predicted"/>
<dbReference type="EMBL" id="BK015396">
    <property type="protein sequence ID" value="DAE04860.1"/>
    <property type="molecule type" value="Genomic_DNA"/>
</dbReference>
<dbReference type="PANTHER" id="PTHR10133">
    <property type="entry name" value="DNA POLYMERASE I"/>
    <property type="match status" value="1"/>
</dbReference>
<dbReference type="InterPro" id="IPR001098">
    <property type="entry name" value="DNA-dir_DNA_pol_A_palm_dom"/>
</dbReference>
<dbReference type="SUPFAM" id="SSF53098">
    <property type="entry name" value="Ribonuclease H-like"/>
    <property type="match status" value="1"/>
</dbReference>
<protein>
    <submittedName>
        <fullName evidence="4">DNA polymerase</fullName>
    </submittedName>
</protein>
<dbReference type="GO" id="GO:0006302">
    <property type="term" value="P:double-strand break repair"/>
    <property type="evidence" value="ECO:0007669"/>
    <property type="project" value="TreeGrafter"/>
</dbReference>
<dbReference type="Gene3D" id="3.30.70.370">
    <property type="match status" value="1"/>
</dbReference>
<dbReference type="InterPro" id="IPR043502">
    <property type="entry name" value="DNA/RNA_pol_sf"/>
</dbReference>
<feature type="domain" description="DNA-directed DNA polymerase family A palm" evidence="3">
    <location>
        <begin position="384"/>
        <end position="602"/>
    </location>
</feature>
<dbReference type="Gene3D" id="1.10.150.20">
    <property type="entry name" value="5' to 3' exonuclease, C-terminal subdomain"/>
    <property type="match status" value="1"/>
</dbReference>
<dbReference type="GO" id="GO:0003677">
    <property type="term" value="F:DNA binding"/>
    <property type="evidence" value="ECO:0007669"/>
    <property type="project" value="InterPro"/>
</dbReference>
<dbReference type="Gene3D" id="3.30.420.10">
    <property type="entry name" value="Ribonuclease H-like superfamily/Ribonuclease H"/>
    <property type="match status" value="1"/>
</dbReference>
<dbReference type="GO" id="GO:0039693">
    <property type="term" value="P:viral DNA genome replication"/>
    <property type="evidence" value="ECO:0007669"/>
    <property type="project" value="UniProtKB-KW"/>
</dbReference>
<keyword evidence="1" id="KW-0235">DNA replication</keyword>
<dbReference type="Gene3D" id="1.20.1060.10">
    <property type="entry name" value="Taq DNA Polymerase, Chain T, domain 4"/>
    <property type="match status" value="1"/>
</dbReference>
<keyword evidence="2" id="KW-1194">Viral DNA replication</keyword>
<accession>A0A8S5PF69</accession>
<name>A0A8S5PF69_9CAUD</name>
<evidence type="ECO:0000259" key="3">
    <source>
        <dbReference type="SMART" id="SM00482"/>
    </source>
</evidence>
<sequence length="644" mass="72843">MNDIKNEYRCVTDLVEVKAYLGAAKIVSFDYETAPDEGYRAEDKAALDAAKSHICTLSLSVKEHTGIMIPVAHKVGPNMPKAEFDAFLMELLTDRNIIKVAHNLSFEAMFSYAKGIVIMPPVYDTIAASQMTLKNAYDFRKLSDSGLKKLAGELCGEPLPSFSSVTDGKHFDELDSADEETIRYSCADSDFALRLYHIFNNWFDRFLPKHRFLVEQVESPTAVYLGIMKYNGVPMNLPLMQERKAEADTEMKRIRSEIAFMIGDVNIGSNCSTNAFKSYLFNDLGLPVLKTTESNREAADDATMIMLKEWCDANRPELSHLFELVQEYRKWNKIASTYIDGYMKYINPATGRIHPNFYALSTDTGRFSCNSPNLQNAPRKTNDPIGVRNFIKALEGCLIVSCDYSQIELRVGAHYCQDEIMMNTYRAGGDIHAATTSVIFNIPYDQAQDKHTENYKERRTIAKNVNFGTFYGLFPRGLQKTLKFKAGVEKSVEECQEIIANLKAGYPALVTWQEETKADAYRKMYSETRLGRRRYLPGIRSEDWGKKSFAERCSMNTPIQGTAADILKLALGRILLGLPERPWLKPILQIHDELTFIIPEDKLTEAVAFIKDCMEPQPFPEFDLPLVAEASAGPTFGQMEELED</sequence>
<dbReference type="InterPro" id="IPR002298">
    <property type="entry name" value="DNA_polymerase_A"/>
</dbReference>
<evidence type="ECO:0000313" key="4">
    <source>
        <dbReference type="EMBL" id="DAE04860.1"/>
    </source>
</evidence>
<dbReference type="GO" id="GO:0006261">
    <property type="term" value="P:DNA-templated DNA replication"/>
    <property type="evidence" value="ECO:0007669"/>
    <property type="project" value="InterPro"/>
</dbReference>
<dbReference type="InterPro" id="IPR036397">
    <property type="entry name" value="RNaseH_sf"/>
</dbReference>
<dbReference type="SUPFAM" id="SSF56672">
    <property type="entry name" value="DNA/RNA polymerases"/>
    <property type="match status" value="1"/>
</dbReference>
<dbReference type="InterPro" id="IPR002562">
    <property type="entry name" value="3'-5'_exonuclease_dom"/>
</dbReference>
<evidence type="ECO:0000256" key="1">
    <source>
        <dbReference type="ARBA" id="ARBA00022705"/>
    </source>
</evidence>
<organism evidence="4">
    <name type="scientific">Siphoviridae sp. ctPxx43</name>
    <dbReference type="NCBI Taxonomy" id="2825489"/>
    <lineage>
        <taxon>Viruses</taxon>
        <taxon>Duplodnaviria</taxon>
        <taxon>Heunggongvirae</taxon>
        <taxon>Uroviricota</taxon>
        <taxon>Caudoviricetes</taxon>
    </lineage>
</organism>
<dbReference type="Pfam" id="PF00476">
    <property type="entry name" value="DNA_pol_A"/>
    <property type="match status" value="1"/>
</dbReference>
<dbReference type="NCBIfam" id="NF011541">
    <property type="entry name" value="PRK14975.2-1"/>
    <property type="match status" value="1"/>
</dbReference>